<sequence length="96" mass="10283">QPLLLRLFSLADLSGSTVLVMFVLFDCVTAILLSAGARMYAEENGSANPDQISRTVLKCYLLNPITIACSAVLSISVLHNLITAGIVYFFCSGNLV</sequence>
<accession>A0AAN8FK99</accession>
<dbReference type="Proteomes" id="UP001331761">
    <property type="component" value="Unassembled WGS sequence"/>
</dbReference>
<comment type="caution">
    <text evidence="2">The sequence shown here is derived from an EMBL/GenBank/DDBJ whole genome shotgun (WGS) entry which is preliminary data.</text>
</comment>
<keyword evidence="1" id="KW-1133">Transmembrane helix</keyword>
<organism evidence="2 3">
    <name type="scientific">Trichostrongylus colubriformis</name>
    <name type="common">Black scour worm</name>
    <dbReference type="NCBI Taxonomy" id="6319"/>
    <lineage>
        <taxon>Eukaryota</taxon>
        <taxon>Metazoa</taxon>
        <taxon>Ecdysozoa</taxon>
        <taxon>Nematoda</taxon>
        <taxon>Chromadorea</taxon>
        <taxon>Rhabditida</taxon>
        <taxon>Rhabditina</taxon>
        <taxon>Rhabditomorpha</taxon>
        <taxon>Strongyloidea</taxon>
        <taxon>Trichostrongylidae</taxon>
        <taxon>Trichostrongylus</taxon>
    </lineage>
</organism>
<evidence type="ECO:0000313" key="3">
    <source>
        <dbReference type="Proteomes" id="UP001331761"/>
    </source>
</evidence>
<keyword evidence="1" id="KW-0472">Membrane</keyword>
<feature type="non-terminal residue" evidence="2">
    <location>
        <position position="1"/>
    </location>
</feature>
<keyword evidence="3" id="KW-1185">Reference proteome</keyword>
<feature type="transmembrane region" description="Helical" evidence="1">
    <location>
        <begin position="61"/>
        <end position="90"/>
    </location>
</feature>
<feature type="transmembrane region" description="Helical" evidence="1">
    <location>
        <begin position="20"/>
        <end position="41"/>
    </location>
</feature>
<evidence type="ECO:0000256" key="1">
    <source>
        <dbReference type="SAM" id="Phobius"/>
    </source>
</evidence>
<proteinExistence type="predicted"/>
<dbReference type="Pfam" id="PF06728">
    <property type="entry name" value="PIG-U"/>
    <property type="match status" value="1"/>
</dbReference>
<protein>
    <submittedName>
        <fullName evidence="2">Uncharacterized protein</fullName>
    </submittedName>
</protein>
<reference evidence="2 3" key="1">
    <citation type="submission" date="2019-10" db="EMBL/GenBank/DDBJ databases">
        <title>Assembly and Annotation for the nematode Trichostrongylus colubriformis.</title>
        <authorList>
            <person name="Martin J."/>
        </authorList>
    </citation>
    <scope>NUCLEOTIDE SEQUENCE [LARGE SCALE GENOMIC DNA]</scope>
    <source>
        <strain evidence="2">G859</strain>
        <tissue evidence="2">Whole worm</tissue>
    </source>
</reference>
<dbReference type="AlphaFoldDB" id="A0AAN8FK99"/>
<name>A0AAN8FK99_TRICO</name>
<dbReference type="EMBL" id="WIXE01024394">
    <property type="protein sequence ID" value="KAK5965648.1"/>
    <property type="molecule type" value="Genomic_DNA"/>
</dbReference>
<keyword evidence="1" id="KW-0812">Transmembrane</keyword>
<evidence type="ECO:0000313" key="2">
    <source>
        <dbReference type="EMBL" id="KAK5965648.1"/>
    </source>
</evidence>
<gene>
    <name evidence="2" type="ORF">GCK32_020362</name>
</gene>